<sequence length="193" mass="21773">MTSASSSKGPQLGSLALQAPTSRPEIVHVTPSTCLNLSLFKDILKEYRKLDDAITTRLNRATALARDQERTSGQGVENAQNQACLSVWRELTENWKRRTKLVDYCVSVVDRSIDGKRGALQQQPDDPALQRTTKAAIYSDEVYRRQMHNEIAVESIVRKRVVDAFHSRCRYFVPPKSDVEAAQLWEGARGQNQ</sequence>
<name>A0A4Y7T8H8_COPMI</name>
<comment type="caution">
    <text evidence="2">The sequence shown here is derived from an EMBL/GenBank/DDBJ whole genome shotgun (WGS) entry which is preliminary data.</text>
</comment>
<protein>
    <recommendedName>
        <fullName evidence="4">Caffeine-induced death protein 2</fullName>
    </recommendedName>
</protein>
<evidence type="ECO:0000256" key="1">
    <source>
        <dbReference type="ARBA" id="ARBA00024204"/>
    </source>
</evidence>
<dbReference type="PANTHER" id="PTHR31905">
    <property type="entry name" value="COILED-COIL DOMAIN-CONTAINING PROTEIN 58"/>
    <property type="match status" value="1"/>
</dbReference>
<dbReference type="EMBL" id="QPFP01000024">
    <property type="protein sequence ID" value="TEB30258.1"/>
    <property type="molecule type" value="Genomic_DNA"/>
</dbReference>
<comment type="similarity">
    <text evidence="1">Belongs to the MIX23 family.</text>
</comment>
<dbReference type="STRING" id="71717.A0A4Y7T8H8"/>
<dbReference type="Pfam" id="PF09774">
    <property type="entry name" value="MIX23"/>
    <property type="match status" value="1"/>
</dbReference>
<evidence type="ECO:0008006" key="4">
    <source>
        <dbReference type="Google" id="ProtNLM"/>
    </source>
</evidence>
<accession>A0A4Y7T8H8</accession>
<organism evidence="2 3">
    <name type="scientific">Coprinellus micaceus</name>
    <name type="common">Glistening ink-cap mushroom</name>
    <name type="synonym">Coprinus micaceus</name>
    <dbReference type="NCBI Taxonomy" id="71717"/>
    <lineage>
        <taxon>Eukaryota</taxon>
        <taxon>Fungi</taxon>
        <taxon>Dikarya</taxon>
        <taxon>Basidiomycota</taxon>
        <taxon>Agaricomycotina</taxon>
        <taxon>Agaricomycetes</taxon>
        <taxon>Agaricomycetidae</taxon>
        <taxon>Agaricales</taxon>
        <taxon>Agaricineae</taxon>
        <taxon>Psathyrellaceae</taxon>
        <taxon>Coprinellus</taxon>
    </lineage>
</organism>
<dbReference type="AlphaFoldDB" id="A0A4Y7T8H8"/>
<dbReference type="OrthoDB" id="5593818at2759"/>
<evidence type="ECO:0000313" key="3">
    <source>
        <dbReference type="Proteomes" id="UP000298030"/>
    </source>
</evidence>
<dbReference type="InterPro" id="IPR019171">
    <property type="entry name" value="MIX23"/>
</dbReference>
<gene>
    <name evidence="2" type="ORF">FA13DRAFT_1734097</name>
</gene>
<proteinExistence type="inferred from homology"/>
<dbReference type="GO" id="GO:0005758">
    <property type="term" value="C:mitochondrial intermembrane space"/>
    <property type="evidence" value="ECO:0007669"/>
    <property type="project" value="InterPro"/>
</dbReference>
<evidence type="ECO:0000313" key="2">
    <source>
        <dbReference type="EMBL" id="TEB30258.1"/>
    </source>
</evidence>
<keyword evidence="3" id="KW-1185">Reference proteome</keyword>
<reference evidence="2 3" key="1">
    <citation type="journal article" date="2019" name="Nat. Ecol. Evol.">
        <title>Megaphylogeny resolves global patterns of mushroom evolution.</title>
        <authorList>
            <person name="Varga T."/>
            <person name="Krizsan K."/>
            <person name="Foldi C."/>
            <person name="Dima B."/>
            <person name="Sanchez-Garcia M."/>
            <person name="Sanchez-Ramirez S."/>
            <person name="Szollosi G.J."/>
            <person name="Szarkandi J.G."/>
            <person name="Papp V."/>
            <person name="Albert L."/>
            <person name="Andreopoulos W."/>
            <person name="Angelini C."/>
            <person name="Antonin V."/>
            <person name="Barry K.W."/>
            <person name="Bougher N.L."/>
            <person name="Buchanan P."/>
            <person name="Buyck B."/>
            <person name="Bense V."/>
            <person name="Catcheside P."/>
            <person name="Chovatia M."/>
            <person name="Cooper J."/>
            <person name="Damon W."/>
            <person name="Desjardin D."/>
            <person name="Finy P."/>
            <person name="Geml J."/>
            <person name="Haridas S."/>
            <person name="Hughes K."/>
            <person name="Justo A."/>
            <person name="Karasinski D."/>
            <person name="Kautmanova I."/>
            <person name="Kiss B."/>
            <person name="Kocsube S."/>
            <person name="Kotiranta H."/>
            <person name="LaButti K.M."/>
            <person name="Lechner B.E."/>
            <person name="Liimatainen K."/>
            <person name="Lipzen A."/>
            <person name="Lukacs Z."/>
            <person name="Mihaltcheva S."/>
            <person name="Morgado L.N."/>
            <person name="Niskanen T."/>
            <person name="Noordeloos M.E."/>
            <person name="Ohm R.A."/>
            <person name="Ortiz-Santana B."/>
            <person name="Ovrebo C."/>
            <person name="Racz N."/>
            <person name="Riley R."/>
            <person name="Savchenko A."/>
            <person name="Shiryaev A."/>
            <person name="Soop K."/>
            <person name="Spirin V."/>
            <person name="Szebenyi C."/>
            <person name="Tomsovsky M."/>
            <person name="Tulloss R.E."/>
            <person name="Uehling J."/>
            <person name="Grigoriev I.V."/>
            <person name="Vagvolgyi C."/>
            <person name="Papp T."/>
            <person name="Martin F.M."/>
            <person name="Miettinen O."/>
            <person name="Hibbett D.S."/>
            <person name="Nagy L.G."/>
        </authorList>
    </citation>
    <scope>NUCLEOTIDE SEQUENCE [LARGE SCALE GENOMIC DNA]</scope>
    <source>
        <strain evidence="2 3">FP101781</strain>
    </source>
</reference>
<dbReference type="Proteomes" id="UP000298030">
    <property type="component" value="Unassembled WGS sequence"/>
</dbReference>
<dbReference type="PANTHER" id="PTHR31905:SF2">
    <property type="entry name" value="PROTEIN MIX23"/>
    <property type="match status" value="1"/>
</dbReference>